<comment type="similarity">
    <text evidence="1">Belongs to the alpha-carbonic anhydrase family.</text>
</comment>
<dbReference type="GO" id="GO:0008270">
    <property type="term" value="F:zinc ion binding"/>
    <property type="evidence" value="ECO:0007669"/>
    <property type="project" value="InterPro"/>
</dbReference>
<dbReference type="PROSITE" id="PS51144">
    <property type="entry name" value="ALPHA_CA_2"/>
    <property type="match status" value="1"/>
</dbReference>
<dbReference type="InterPro" id="IPR023561">
    <property type="entry name" value="Carbonic_anhydrase_a-class"/>
</dbReference>
<accession>A0A2B4RPS2</accession>
<dbReference type="Pfam" id="PF00194">
    <property type="entry name" value="Carb_anhydrase"/>
    <property type="match status" value="1"/>
</dbReference>
<dbReference type="InterPro" id="IPR036398">
    <property type="entry name" value="CA_dom_sf"/>
</dbReference>
<reference evidence="4" key="1">
    <citation type="journal article" date="2017" name="bioRxiv">
        <title>Comparative analysis of the genomes of Stylophora pistillata and Acropora digitifera provides evidence for extensive differences between species of corals.</title>
        <authorList>
            <person name="Voolstra C.R."/>
            <person name="Li Y."/>
            <person name="Liew Y.J."/>
            <person name="Baumgarten S."/>
            <person name="Zoccola D."/>
            <person name="Flot J.-F."/>
            <person name="Tambutte S."/>
            <person name="Allemand D."/>
            <person name="Aranda M."/>
        </authorList>
    </citation>
    <scope>NUCLEOTIDE SEQUENCE [LARGE SCALE GENOMIC DNA]</scope>
</reference>
<dbReference type="PANTHER" id="PTHR18952:SF208">
    <property type="entry name" value="CARBONIC ANHYDRASE XA-RELATED"/>
    <property type="match status" value="1"/>
</dbReference>
<dbReference type="CDD" id="cd00326">
    <property type="entry name" value="alpha_CA"/>
    <property type="match status" value="1"/>
</dbReference>
<dbReference type="Proteomes" id="UP000225706">
    <property type="component" value="Unassembled WGS sequence"/>
</dbReference>
<sequence>MYVLPDGEFFSYGESFKEVPSPSDWYNKWELCGGNRQSPIDIDTTRVTNRRFRTLRIEFDNPEGLVEGELKNNGNYPSFTVDKDKGTARLKGSRLTDIYRLVGFHVHFGCENGEGSEHTRNGKSYPGEVHFLFEDKNGQYAVVAFWLRVSIATRGNKILRRFANQLNKIIDVDESTTVKKSVRIKLIYLIPHKINEQKALILADYYHYTGSLTTPPCCENVLWFILKPRVRITDYQLSQFRVLKGRYPKDPPAMCDNYRPLQPRNGRTVYSVKNVK</sequence>
<name>A0A2B4RPS2_STYPI</name>
<evidence type="ECO:0000256" key="1">
    <source>
        <dbReference type="ARBA" id="ARBA00010718"/>
    </source>
</evidence>
<comment type="caution">
    <text evidence="3">The sequence shown here is derived from an EMBL/GenBank/DDBJ whole genome shotgun (WGS) entry which is preliminary data.</text>
</comment>
<protein>
    <submittedName>
        <fullName evidence="3">Carbonic anhydrase 2</fullName>
    </submittedName>
</protein>
<evidence type="ECO:0000313" key="3">
    <source>
        <dbReference type="EMBL" id="PFX18799.1"/>
    </source>
</evidence>
<dbReference type="GO" id="GO:0004089">
    <property type="term" value="F:carbonate dehydratase activity"/>
    <property type="evidence" value="ECO:0007669"/>
    <property type="project" value="InterPro"/>
</dbReference>
<dbReference type="GO" id="GO:0006730">
    <property type="term" value="P:one-carbon metabolic process"/>
    <property type="evidence" value="ECO:0007669"/>
    <property type="project" value="TreeGrafter"/>
</dbReference>
<evidence type="ECO:0000259" key="2">
    <source>
        <dbReference type="PROSITE" id="PS51144"/>
    </source>
</evidence>
<dbReference type="PANTHER" id="PTHR18952">
    <property type="entry name" value="CARBONIC ANHYDRASE"/>
    <property type="match status" value="1"/>
</dbReference>
<dbReference type="SUPFAM" id="SSF51069">
    <property type="entry name" value="Carbonic anhydrase"/>
    <property type="match status" value="1"/>
</dbReference>
<dbReference type="SMART" id="SM01057">
    <property type="entry name" value="Carb_anhydrase"/>
    <property type="match status" value="1"/>
</dbReference>
<organism evidence="3 4">
    <name type="scientific">Stylophora pistillata</name>
    <name type="common">Smooth cauliflower coral</name>
    <dbReference type="NCBI Taxonomy" id="50429"/>
    <lineage>
        <taxon>Eukaryota</taxon>
        <taxon>Metazoa</taxon>
        <taxon>Cnidaria</taxon>
        <taxon>Anthozoa</taxon>
        <taxon>Hexacorallia</taxon>
        <taxon>Scleractinia</taxon>
        <taxon>Astrocoeniina</taxon>
        <taxon>Pocilloporidae</taxon>
        <taxon>Stylophora</taxon>
    </lineage>
</organism>
<dbReference type="InterPro" id="IPR001148">
    <property type="entry name" value="CA_dom"/>
</dbReference>
<dbReference type="AlphaFoldDB" id="A0A2B4RPS2"/>
<feature type="domain" description="Alpha-carbonic anhydrase" evidence="2">
    <location>
        <begin position="8"/>
        <end position="273"/>
    </location>
</feature>
<keyword evidence="4" id="KW-1185">Reference proteome</keyword>
<evidence type="ECO:0000313" key="4">
    <source>
        <dbReference type="Proteomes" id="UP000225706"/>
    </source>
</evidence>
<dbReference type="STRING" id="50429.A0A2B4RPS2"/>
<dbReference type="Gene3D" id="3.10.200.10">
    <property type="entry name" value="Alpha carbonic anhydrase"/>
    <property type="match status" value="1"/>
</dbReference>
<dbReference type="OrthoDB" id="5962929at2759"/>
<dbReference type="EMBL" id="LSMT01000392">
    <property type="protein sequence ID" value="PFX18799.1"/>
    <property type="molecule type" value="Genomic_DNA"/>
</dbReference>
<proteinExistence type="inferred from homology"/>
<gene>
    <name evidence="3" type="primary">Ca2</name>
    <name evidence="3" type="ORF">AWC38_SpisGene16816</name>
</gene>